<protein>
    <submittedName>
        <fullName evidence="1">DUF2141 domain-containing protein</fullName>
    </submittedName>
</protein>
<sequence length="139" mass="15916">MKNLLFLLLVLLFIPTISSAQITLFIEIETIRNNNGQILLEFNSETEEVVKGISEKIAENKCIITVENLKPGNYAFKYFHDENMDEKINTNFMGLPREGYGFSNNAKGKFGPPTFDKMIFEVTHTDTIKCTPTYILKQK</sequence>
<evidence type="ECO:0000313" key="1">
    <source>
        <dbReference type="EMBL" id="MCY1723310.1"/>
    </source>
</evidence>
<evidence type="ECO:0000313" key="2">
    <source>
        <dbReference type="Proteomes" id="UP001145087"/>
    </source>
</evidence>
<gene>
    <name evidence="1" type="ORF">OU798_23370</name>
</gene>
<keyword evidence="2" id="KW-1185">Reference proteome</keyword>
<dbReference type="Pfam" id="PF09912">
    <property type="entry name" value="DUF2141"/>
    <property type="match status" value="1"/>
</dbReference>
<accession>A0A9X3FA79</accession>
<comment type="caution">
    <text evidence="1">The sequence shown here is derived from an EMBL/GenBank/DDBJ whole genome shotgun (WGS) entry which is preliminary data.</text>
</comment>
<organism evidence="1 2">
    <name type="scientific">Draconibacterium aestuarii</name>
    <dbReference type="NCBI Taxonomy" id="2998507"/>
    <lineage>
        <taxon>Bacteria</taxon>
        <taxon>Pseudomonadati</taxon>
        <taxon>Bacteroidota</taxon>
        <taxon>Bacteroidia</taxon>
        <taxon>Marinilabiliales</taxon>
        <taxon>Prolixibacteraceae</taxon>
        <taxon>Draconibacterium</taxon>
    </lineage>
</organism>
<name>A0A9X3FA79_9BACT</name>
<proteinExistence type="predicted"/>
<dbReference type="RefSeq" id="WP_343335636.1">
    <property type="nucleotide sequence ID" value="NZ_JAPOHD010000068.1"/>
</dbReference>
<dbReference type="EMBL" id="JAPOHD010000068">
    <property type="protein sequence ID" value="MCY1723310.1"/>
    <property type="molecule type" value="Genomic_DNA"/>
</dbReference>
<dbReference type="Proteomes" id="UP001145087">
    <property type="component" value="Unassembled WGS sequence"/>
</dbReference>
<dbReference type="InterPro" id="IPR018673">
    <property type="entry name" value="DUF2141"/>
</dbReference>
<reference evidence="1" key="1">
    <citation type="submission" date="2022-11" db="EMBL/GenBank/DDBJ databases">
        <title>Marilongibacter aestuarii gen. nov., sp. nov., isolated from tidal flat sediment.</title>
        <authorList>
            <person name="Jiayan W."/>
        </authorList>
    </citation>
    <scope>NUCLEOTIDE SEQUENCE</scope>
    <source>
        <strain evidence="1">Z1-6</strain>
    </source>
</reference>
<dbReference type="AlphaFoldDB" id="A0A9X3FA79"/>